<dbReference type="AlphaFoldDB" id="A0AAV1PNZ8"/>
<organism evidence="3 4">
    <name type="scientific">Scomber scombrus</name>
    <name type="common">Atlantic mackerel</name>
    <name type="synonym">Scomber vernalis</name>
    <dbReference type="NCBI Taxonomy" id="13677"/>
    <lineage>
        <taxon>Eukaryota</taxon>
        <taxon>Metazoa</taxon>
        <taxon>Chordata</taxon>
        <taxon>Craniata</taxon>
        <taxon>Vertebrata</taxon>
        <taxon>Euteleostomi</taxon>
        <taxon>Actinopterygii</taxon>
        <taxon>Neopterygii</taxon>
        <taxon>Teleostei</taxon>
        <taxon>Neoteleostei</taxon>
        <taxon>Acanthomorphata</taxon>
        <taxon>Pelagiaria</taxon>
        <taxon>Scombriformes</taxon>
        <taxon>Scombridae</taxon>
        <taxon>Scomber</taxon>
    </lineage>
</organism>
<name>A0AAV1PNZ8_SCOSC</name>
<accession>A0AAV1PNZ8</accession>
<feature type="coiled-coil region" evidence="1">
    <location>
        <begin position="121"/>
        <end position="207"/>
    </location>
</feature>
<reference evidence="3 4" key="1">
    <citation type="submission" date="2024-01" db="EMBL/GenBank/DDBJ databases">
        <authorList>
            <person name="Alioto T."/>
            <person name="Alioto T."/>
            <person name="Gomez Garrido J."/>
        </authorList>
    </citation>
    <scope>NUCLEOTIDE SEQUENCE [LARGE SCALE GENOMIC DNA]</scope>
</reference>
<dbReference type="Proteomes" id="UP001314229">
    <property type="component" value="Unassembled WGS sequence"/>
</dbReference>
<evidence type="ECO:0000313" key="4">
    <source>
        <dbReference type="Proteomes" id="UP001314229"/>
    </source>
</evidence>
<feature type="compositionally biased region" description="Basic residues" evidence="2">
    <location>
        <begin position="483"/>
        <end position="492"/>
    </location>
</feature>
<feature type="region of interest" description="Disordered" evidence="2">
    <location>
        <begin position="472"/>
        <end position="564"/>
    </location>
</feature>
<feature type="region of interest" description="Disordered" evidence="2">
    <location>
        <begin position="1"/>
        <end position="35"/>
    </location>
</feature>
<feature type="compositionally biased region" description="Basic and acidic residues" evidence="2">
    <location>
        <begin position="493"/>
        <end position="564"/>
    </location>
</feature>
<protein>
    <submittedName>
        <fullName evidence="3">Nucleoporin alm1-like</fullName>
    </submittedName>
</protein>
<evidence type="ECO:0000256" key="1">
    <source>
        <dbReference type="SAM" id="Coils"/>
    </source>
</evidence>
<evidence type="ECO:0000256" key="2">
    <source>
        <dbReference type="SAM" id="MobiDB-lite"/>
    </source>
</evidence>
<keyword evidence="1" id="KW-0175">Coiled coil</keyword>
<keyword evidence="4" id="KW-1185">Reference proteome</keyword>
<dbReference type="EMBL" id="CAWUFR010000209">
    <property type="protein sequence ID" value="CAK6972689.1"/>
    <property type="molecule type" value="Genomic_DNA"/>
</dbReference>
<gene>
    <name evidence="3" type="ORF">FSCOSCO3_A009168</name>
</gene>
<sequence>MARRNISRHQASSQMQREDSEYQRGQQCHEGPGMVRDLRNNIVQSLRQSLRDSRAENQQLASEVSALKQQLAGRELGWEQERTKLLSEKDTLATNLSQANKNTSDMEGGTKQLQKQFYDLCWEMNMKLQQKEEEVQSLKQTLHQEVTQQVAEQNLSQANKKISDMEEDAKQLQKQLYDLRLEMSDKLKQKEEEVHSLKQTLHQEVTQLNAEWESRLLKQKEVAADQKHLQEDLETKLHQVSQEKADMTAIIIEKEKELMDSLAKLSQNEITIKTNESDWKDKYEGLKKRLLQEEAEKMAAVVKAQLLQRKHLKVEDERIKNVKHITNLSQANKKISDMEEDAKQLQKQLYDLRWETNKKLKQKEEEVHSLKQTLHQEVTKRVNDQKHLQEDLETKLHQISQEMADMTAIIIEKEKELMDSLAKLSQTETQYEALEKLLSDVEDEEMAEVEEEQELQTEHLIEILKQQNDELQELAKLTDKEKVKIRKRRKKAQKEMEKMLKKERKEEEKEEKKRLKKEKKERDEKDKKEKKEQKEHDKKEKERLKKENKERKDREKKEKERESY</sequence>
<feature type="coiled-coil region" evidence="1">
    <location>
        <begin position="43"/>
        <end position="70"/>
    </location>
</feature>
<feature type="coiled-coil region" evidence="1">
    <location>
        <begin position="328"/>
        <end position="380"/>
    </location>
</feature>
<evidence type="ECO:0000313" key="3">
    <source>
        <dbReference type="EMBL" id="CAK6972689.1"/>
    </source>
</evidence>
<comment type="caution">
    <text evidence="3">The sequence shown here is derived from an EMBL/GenBank/DDBJ whole genome shotgun (WGS) entry which is preliminary data.</text>
</comment>
<proteinExistence type="predicted"/>